<dbReference type="EMBL" id="MU277198">
    <property type="protein sequence ID" value="KAI0064466.1"/>
    <property type="molecule type" value="Genomic_DNA"/>
</dbReference>
<name>A0ACB8T8K0_9AGAM</name>
<evidence type="ECO:0000313" key="1">
    <source>
        <dbReference type="EMBL" id="KAI0064466.1"/>
    </source>
</evidence>
<keyword evidence="2" id="KW-1185">Reference proteome</keyword>
<reference evidence="1" key="1">
    <citation type="submission" date="2021-03" db="EMBL/GenBank/DDBJ databases">
        <authorList>
            <consortium name="DOE Joint Genome Institute"/>
            <person name="Ahrendt S."/>
            <person name="Looney B.P."/>
            <person name="Miyauchi S."/>
            <person name="Morin E."/>
            <person name="Drula E."/>
            <person name="Courty P.E."/>
            <person name="Chicoki N."/>
            <person name="Fauchery L."/>
            <person name="Kohler A."/>
            <person name="Kuo A."/>
            <person name="Labutti K."/>
            <person name="Pangilinan J."/>
            <person name="Lipzen A."/>
            <person name="Riley R."/>
            <person name="Andreopoulos W."/>
            <person name="He G."/>
            <person name="Johnson J."/>
            <person name="Barry K.W."/>
            <person name="Grigoriev I.V."/>
            <person name="Nagy L."/>
            <person name="Hibbett D."/>
            <person name="Henrissat B."/>
            <person name="Matheny P.B."/>
            <person name="Labbe J."/>
            <person name="Martin F."/>
        </authorList>
    </citation>
    <scope>NUCLEOTIDE SEQUENCE</scope>
    <source>
        <strain evidence="1">HHB10654</strain>
    </source>
</reference>
<sequence length="453" mass="48672">MSNPSPLTALVGIIASSVQALESAYSQQGAAFPSLDEPYSPGPLNNDATVAATTRLIVAAAHQLIATVREPLETIHDYAPGMYMSASLGLVTDINVPEVLKDAPTGLHVDAIAEKVEVDSGKLARVMRYLATRHVFKEVSPDVFANNRVSSVLVKAHPLEELKTNKVTKYVGATGAAIVGHITDEGLTSAPFIIDYIRDSPKDALAPFNLAYKTKATLWDWYEEPGNEWRGLRFATAMTGGGERFPPTIFTEGFDWKSLKEGSIVVDVGGSVGSVTFAIASAFPHLKYIVQDLAKVVDDPGQKFWQERSPQSISSGAVTLQAHSFFDPQPVKNAAVYFMRLVLHDWPEDTCIAILKHLRAAAGPSSKLIIFDMLMPYACPDPAGGPPPPPAPLLANLGIAIGGFITAVDLQMLNFFNGQERTLKQFITLGAATGWKFEAVNPGPLAALVFSTV</sequence>
<proteinExistence type="predicted"/>
<organism evidence="1 2">
    <name type="scientific">Artomyces pyxidatus</name>
    <dbReference type="NCBI Taxonomy" id="48021"/>
    <lineage>
        <taxon>Eukaryota</taxon>
        <taxon>Fungi</taxon>
        <taxon>Dikarya</taxon>
        <taxon>Basidiomycota</taxon>
        <taxon>Agaricomycotina</taxon>
        <taxon>Agaricomycetes</taxon>
        <taxon>Russulales</taxon>
        <taxon>Auriscalpiaceae</taxon>
        <taxon>Artomyces</taxon>
    </lineage>
</organism>
<gene>
    <name evidence="1" type="ORF">BV25DRAFT_1800168</name>
</gene>
<evidence type="ECO:0000313" key="2">
    <source>
        <dbReference type="Proteomes" id="UP000814140"/>
    </source>
</evidence>
<dbReference type="Proteomes" id="UP000814140">
    <property type="component" value="Unassembled WGS sequence"/>
</dbReference>
<reference evidence="1" key="2">
    <citation type="journal article" date="2022" name="New Phytol.">
        <title>Evolutionary transition to the ectomycorrhizal habit in the genomes of a hyperdiverse lineage of mushroom-forming fungi.</title>
        <authorList>
            <person name="Looney B."/>
            <person name="Miyauchi S."/>
            <person name="Morin E."/>
            <person name="Drula E."/>
            <person name="Courty P.E."/>
            <person name="Kohler A."/>
            <person name="Kuo A."/>
            <person name="LaButti K."/>
            <person name="Pangilinan J."/>
            <person name="Lipzen A."/>
            <person name="Riley R."/>
            <person name="Andreopoulos W."/>
            <person name="He G."/>
            <person name="Johnson J."/>
            <person name="Nolan M."/>
            <person name="Tritt A."/>
            <person name="Barry K.W."/>
            <person name="Grigoriev I.V."/>
            <person name="Nagy L.G."/>
            <person name="Hibbett D."/>
            <person name="Henrissat B."/>
            <person name="Matheny P.B."/>
            <person name="Labbe J."/>
            <person name="Martin F.M."/>
        </authorList>
    </citation>
    <scope>NUCLEOTIDE SEQUENCE</scope>
    <source>
        <strain evidence="1">HHB10654</strain>
    </source>
</reference>
<protein>
    <submittedName>
        <fullName evidence="1">S-adenosyl-L-methionine-dependent methyltransferase</fullName>
    </submittedName>
</protein>
<keyword evidence="1" id="KW-0489">Methyltransferase</keyword>
<comment type="caution">
    <text evidence="1">The sequence shown here is derived from an EMBL/GenBank/DDBJ whole genome shotgun (WGS) entry which is preliminary data.</text>
</comment>
<keyword evidence="1" id="KW-0808">Transferase</keyword>
<accession>A0ACB8T8K0</accession>